<organism evidence="8 9">
    <name type="scientific">Actinomadura rudentiformis</name>
    <dbReference type="NCBI Taxonomy" id="359158"/>
    <lineage>
        <taxon>Bacteria</taxon>
        <taxon>Bacillati</taxon>
        <taxon>Actinomycetota</taxon>
        <taxon>Actinomycetes</taxon>
        <taxon>Streptosporangiales</taxon>
        <taxon>Thermomonosporaceae</taxon>
        <taxon>Actinomadura</taxon>
    </lineage>
</organism>
<name>A0A6H9YFN0_9ACTN</name>
<evidence type="ECO:0000256" key="4">
    <source>
        <dbReference type="ARBA" id="ARBA00023125"/>
    </source>
</evidence>
<dbReference type="CDD" id="cd06171">
    <property type="entry name" value="Sigma70_r4"/>
    <property type="match status" value="1"/>
</dbReference>
<evidence type="ECO:0000259" key="6">
    <source>
        <dbReference type="Pfam" id="PF04542"/>
    </source>
</evidence>
<dbReference type="InterPro" id="IPR014284">
    <property type="entry name" value="RNA_pol_sigma-70_dom"/>
</dbReference>
<keyword evidence="5" id="KW-0804">Transcription</keyword>
<dbReference type="InterPro" id="IPR039425">
    <property type="entry name" value="RNA_pol_sigma-70-like"/>
</dbReference>
<dbReference type="NCBIfam" id="TIGR02983">
    <property type="entry name" value="SigE-fam_strep"/>
    <property type="match status" value="1"/>
</dbReference>
<dbReference type="InterPro" id="IPR036388">
    <property type="entry name" value="WH-like_DNA-bd_sf"/>
</dbReference>
<dbReference type="GO" id="GO:0006352">
    <property type="term" value="P:DNA-templated transcription initiation"/>
    <property type="evidence" value="ECO:0007669"/>
    <property type="project" value="InterPro"/>
</dbReference>
<protein>
    <submittedName>
        <fullName evidence="8">SigE family RNA polymerase sigma factor</fullName>
    </submittedName>
</protein>
<dbReference type="Gene3D" id="1.10.10.10">
    <property type="entry name" value="Winged helix-like DNA-binding domain superfamily/Winged helix DNA-binding domain"/>
    <property type="match status" value="1"/>
</dbReference>
<dbReference type="RefSeq" id="WP_151569437.1">
    <property type="nucleotide sequence ID" value="NZ_WBMT01000029.1"/>
</dbReference>
<keyword evidence="9" id="KW-1185">Reference proteome</keyword>
<dbReference type="NCBIfam" id="TIGR02937">
    <property type="entry name" value="sigma70-ECF"/>
    <property type="match status" value="1"/>
</dbReference>
<keyword evidence="3" id="KW-0731">Sigma factor</keyword>
<feature type="domain" description="RNA polymerase sigma-70 region 2" evidence="6">
    <location>
        <begin position="15"/>
        <end position="76"/>
    </location>
</feature>
<evidence type="ECO:0000259" key="7">
    <source>
        <dbReference type="Pfam" id="PF08281"/>
    </source>
</evidence>
<proteinExistence type="inferred from homology"/>
<evidence type="ECO:0000256" key="3">
    <source>
        <dbReference type="ARBA" id="ARBA00023082"/>
    </source>
</evidence>
<sequence length="167" mass="19314">MRESPEFTRYAAEKSPRLFKTAYLLCRDRGLAEDLVQITLVKTWRAWRRIEDDPDPYVYRILVNSHASSMRRLWRREIPTDEPPEASSEDELSRLDTRAWILAALARLPRRQQAVIVLRFFEDMTEPQVAAVLDCSVGTVKSQTSKALAKLRLDPQVMVPIACERKG</sequence>
<evidence type="ECO:0000256" key="1">
    <source>
        <dbReference type="ARBA" id="ARBA00010641"/>
    </source>
</evidence>
<dbReference type="GO" id="GO:0003677">
    <property type="term" value="F:DNA binding"/>
    <property type="evidence" value="ECO:0007669"/>
    <property type="project" value="UniProtKB-KW"/>
</dbReference>
<comment type="similarity">
    <text evidence="1">Belongs to the sigma-70 factor family. ECF subfamily.</text>
</comment>
<dbReference type="InterPro" id="IPR007627">
    <property type="entry name" value="RNA_pol_sigma70_r2"/>
</dbReference>
<evidence type="ECO:0000256" key="5">
    <source>
        <dbReference type="ARBA" id="ARBA00023163"/>
    </source>
</evidence>
<accession>A0A6H9YFN0</accession>
<dbReference type="AlphaFoldDB" id="A0A6H9YFN0"/>
<dbReference type="Pfam" id="PF08281">
    <property type="entry name" value="Sigma70_r4_2"/>
    <property type="match status" value="1"/>
</dbReference>
<evidence type="ECO:0000313" key="9">
    <source>
        <dbReference type="Proteomes" id="UP000468735"/>
    </source>
</evidence>
<dbReference type="OrthoDB" id="2046835at2"/>
<gene>
    <name evidence="8" type="ORF">F8566_44135</name>
</gene>
<dbReference type="SUPFAM" id="SSF88946">
    <property type="entry name" value="Sigma2 domain of RNA polymerase sigma factors"/>
    <property type="match status" value="1"/>
</dbReference>
<evidence type="ECO:0000313" key="8">
    <source>
        <dbReference type="EMBL" id="KAB2340535.1"/>
    </source>
</evidence>
<dbReference type="GO" id="GO:0016987">
    <property type="term" value="F:sigma factor activity"/>
    <property type="evidence" value="ECO:0007669"/>
    <property type="project" value="UniProtKB-KW"/>
</dbReference>
<dbReference type="Pfam" id="PF04542">
    <property type="entry name" value="Sigma70_r2"/>
    <property type="match status" value="1"/>
</dbReference>
<dbReference type="InterPro" id="IPR013324">
    <property type="entry name" value="RNA_pol_sigma_r3/r4-like"/>
</dbReference>
<dbReference type="PANTHER" id="PTHR43133">
    <property type="entry name" value="RNA POLYMERASE ECF-TYPE SIGMA FACTO"/>
    <property type="match status" value="1"/>
</dbReference>
<dbReference type="InterPro" id="IPR013249">
    <property type="entry name" value="RNA_pol_sigma70_r4_t2"/>
</dbReference>
<evidence type="ECO:0000256" key="2">
    <source>
        <dbReference type="ARBA" id="ARBA00023015"/>
    </source>
</evidence>
<dbReference type="Proteomes" id="UP000468735">
    <property type="component" value="Unassembled WGS sequence"/>
</dbReference>
<dbReference type="SUPFAM" id="SSF88659">
    <property type="entry name" value="Sigma3 and sigma4 domains of RNA polymerase sigma factors"/>
    <property type="match status" value="1"/>
</dbReference>
<dbReference type="PANTHER" id="PTHR43133:SF50">
    <property type="entry name" value="ECF RNA POLYMERASE SIGMA FACTOR SIGM"/>
    <property type="match status" value="1"/>
</dbReference>
<keyword evidence="2" id="KW-0805">Transcription regulation</keyword>
<comment type="caution">
    <text evidence="8">The sequence shown here is derived from an EMBL/GenBank/DDBJ whole genome shotgun (WGS) entry which is preliminary data.</text>
</comment>
<dbReference type="InterPro" id="IPR014325">
    <property type="entry name" value="RNA_pol_sigma-E_actinobac"/>
</dbReference>
<dbReference type="InterPro" id="IPR013325">
    <property type="entry name" value="RNA_pol_sigma_r2"/>
</dbReference>
<keyword evidence="4" id="KW-0238">DNA-binding</keyword>
<feature type="domain" description="RNA polymerase sigma factor 70 region 4 type 2" evidence="7">
    <location>
        <begin position="99"/>
        <end position="151"/>
    </location>
</feature>
<dbReference type="Gene3D" id="1.10.1740.10">
    <property type="match status" value="1"/>
</dbReference>
<dbReference type="EMBL" id="WBMT01000029">
    <property type="protein sequence ID" value="KAB2340535.1"/>
    <property type="molecule type" value="Genomic_DNA"/>
</dbReference>
<reference evidence="8 9" key="1">
    <citation type="submission" date="2019-09" db="EMBL/GenBank/DDBJ databases">
        <title>Actinomadura physcomitrii sp. nov., a novel actinomycete isolated from moss [Physcomitrium sphaericum (Ludw) Fuernr].</title>
        <authorList>
            <person name="Zhuang X."/>
            <person name="Liu C."/>
        </authorList>
    </citation>
    <scope>NUCLEOTIDE SEQUENCE [LARGE SCALE GENOMIC DNA]</scope>
    <source>
        <strain evidence="8 9">HMC1</strain>
    </source>
</reference>